<reference evidence="2 3" key="1">
    <citation type="submission" date="2018-11" db="EMBL/GenBank/DDBJ databases">
        <title>Genome sequences of Natronomonas sp. CBA1133.</title>
        <authorList>
            <person name="Roh S.W."/>
            <person name="Cha I.-T."/>
        </authorList>
    </citation>
    <scope>NUCLEOTIDE SEQUENCE [LARGE SCALE GENOMIC DNA]</scope>
    <source>
        <strain evidence="2 3">CBA1133</strain>
    </source>
</reference>
<dbReference type="Gene3D" id="1.20.1090.10">
    <property type="entry name" value="Dehydroquinate synthase-like - alpha domain"/>
    <property type="match status" value="1"/>
</dbReference>
<dbReference type="GO" id="GO:0004022">
    <property type="term" value="F:alcohol dehydrogenase (NAD+) activity"/>
    <property type="evidence" value="ECO:0007669"/>
    <property type="project" value="TreeGrafter"/>
</dbReference>
<organism evidence="2 3">
    <name type="scientific">Halosegnis longus</name>
    <dbReference type="NCBI Taxonomy" id="2216012"/>
    <lineage>
        <taxon>Archaea</taxon>
        <taxon>Methanobacteriati</taxon>
        <taxon>Methanobacteriota</taxon>
        <taxon>Stenosarchaea group</taxon>
        <taxon>Halobacteria</taxon>
        <taxon>Halobacteriales</taxon>
        <taxon>Natronomonadaceae</taxon>
        <taxon>Halosegnis</taxon>
    </lineage>
</organism>
<dbReference type="EMBL" id="RJJC01000001">
    <property type="protein sequence ID" value="RNJ26317.1"/>
    <property type="molecule type" value="Genomic_DNA"/>
</dbReference>
<protein>
    <submittedName>
        <fullName evidence="2">Iron-containing alcohol dehydrogenase</fullName>
    </submittedName>
</protein>
<name>A0AAJ4UVR8_9EURY</name>
<dbReference type="AlphaFoldDB" id="A0AAJ4UVR8"/>
<evidence type="ECO:0000259" key="1">
    <source>
        <dbReference type="Pfam" id="PF25137"/>
    </source>
</evidence>
<dbReference type="InterPro" id="IPR039697">
    <property type="entry name" value="Alcohol_dehydrogenase_Fe"/>
</dbReference>
<dbReference type="SUPFAM" id="SSF56796">
    <property type="entry name" value="Dehydroquinate synthase-like"/>
    <property type="match status" value="1"/>
</dbReference>
<dbReference type="PANTHER" id="PTHR11496:SF83">
    <property type="entry name" value="HYDROXYACID-OXOACID TRANSHYDROGENASE, MITOCHONDRIAL"/>
    <property type="match status" value="1"/>
</dbReference>
<sequence length="189" mass="20265">MVTLVEPNQRREHAHVGERESVIGEIPLVGEHVVPVVEGVEHVGDGVVLAQYGISTPGRYKASIIHAFGHGFSHDYDVHQGTIHAVVAPHVLRFVFEQVDGSRTALARAFGARTEATDDGELAEAAVAGVESVRDDLGLPSRLRDIDELREASLPSIAVEIVEDGLMDARPEGVAVDADAVEGVLRDAW</sequence>
<gene>
    <name evidence="2" type="ORF">Nmn1133_06285</name>
</gene>
<keyword evidence="3" id="KW-1185">Reference proteome</keyword>
<proteinExistence type="predicted"/>
<dbReference type="PANTHER" id="PTHR11496">
    <property type="entry name" value="ALCOHOL DEHYDROGENASE"/>
    <property type="match status" value="1"/>
</dbReference>
<comment type="caution">
    <text evidence="2">The sequence shown here is derived from an EMBL/GenBank/DDBJ whole genome shotgun (WGS) entry which is preliminary data.</text>
</comment>
<dbReference type="Proteomes" id="UP000270581">
    <property type="component" value="Unassembled WGS sequence"/>
</dbReference>
<dbReference type="InterPro" id="IPR056798">
    <property type="entry name" value="ADH_Fe_C"/>
</dbReference>
<dbReference type="Pfam" id="PF25137">
    <property type="entry name" value="ADH_Fe_C"/>
    <property type="match status" value="1"/>
</dbReference>
<accession>A0AAJ4UVR8</accession>
<evidence type="ECO:0000313" key="2">
    <source>
        <dbReference type="EMBL" id="RNJ26317.1"/>
    </source>
</evidence>
<feature type="domain" description="Fe-containing alcohol dehydrogenase-like C-terminal" evidence="1">
    <location>
        <begin position="58"/>
        <end position="186"/>
    </location>
</feature>
<evidence type="ECO:0000313" key="3">
    <source>
        <dbReference type="Proteomes" id="UP000270581"/>
    </source>
</evidence>